<keyword evidence="2" id="KW-1185">Reference proteome</keyword>
<evidence type="ECO:0000313" key="1">
    <source>
        <dbReference type="EMBL" id="VDK26924.1"/>
    </source>
</evidence>
<dbReference type="Proteomes" id="UP000282613">
    <property type="component" value="Unassembled WGS sequence"/>
</dbReference>
<evidence type="ECO:0000313" key="2">
    <source>
        <dbReference type="Proteomes" id="UP000282613"/>
    </source>
</evidence>
<gene>
    <name evidence="1" type="ORF">TASK_LOCUS3028</name>
</gene>
<dbReference type="EMBL" id="UYRS01004935">
    <property type="protein sequence ID" value="VDK26924.1"/>
    <property type="molecule type" value="Genomic_DNA"/>
</dbReference>
<protein>
    <submittedName>
        <fullName evidence="3">Secreted protein</fullName>
    </submittedName>
</protein>
<dbReference type="AlphaFoldDB" id="A0A0R3W033"/>
<sequence length="87" mass="9420">MSSALLLGAATYQVAAVRDKSIKRKLEKSETEEPLAGNRNVNRSTARCFIIVTIINSTVHSSPPLQYANYLLAPATVIIIAPPVVQQ</sequence>
<proteinExistence type="predicted"/>
<reference evidence="1 2" key="2">
    <citation type="submission" date="2018-11" db="EMBL/GenBank/DDBJ databases">
        <authorList>
            <consortium name="Pathogen Informatics"/>
        </authorList>
    </citation>
    <scope>NUCLEOTIDE SEQUENCE [LARGE SCALE GENOMIC DNA]</scope>
</reference>
<accession>A0A0R3W033</accession>
<dbReference type="WBParaSite" id="TASK_0000302701-mRNA-1">
    <property type="protein sequence ID" value="TASK_0000302701-mRNA-1"/>
    <property type="gene ID" value="TASK_0000302701"/>
</dbReference>
<reference evidence="3" key="1">
    <citation type="submission" date="2017-02" db="UniProtKB">
        <authorList>
            <consortium name="WormBaseParasite"/>
        </authorList>
    </citation>
    <scope>IDENTIFICATION</scope>
</reference>
<name>A0A0R3W033_TAEAS</name>
<organism evidence="3">
    <name type="scientific">Taenia asiatica</name>
    <name type="common">Asian tapeworm</name>
    <dbReference type="NCBI Taxonomy" id="60517"/>
    <lineage>
        <taxon>Eukaryota</taxon>
        <taxon>Metazoa</taxon>
        <taxon>Spiralia</taxon>
        <taxon>Lophotrochozoa</taxon>
        <taxon>Platyhelminthes</taxon>
        <taxon>Cestoda</taxon>
        <taxon>Eucestoda</taxon>
        <taxon>Cyclophyllidea</taxon>
        <taxon>Taeniidae</taxon>
        <taxon>Taenia</taxon>
    </lineage>
</organism>
<evidence type="ECO:0000313" key="3">
    <source>
        <dbReference type="WBParaSite" id="TASK_0000302701-mRNA-1"/>
    </source>
</evidence>